<dbReference type="Proteomes" id="UP000807469">
    <property type="component" value="Unassembled WGS sequence"/>
</dbReference>
<accession>A0A9P6D515</accession>
<proteinExistence type="predicted"/>
<sequence length="385" mass="43739">MAHGYTIWPATSEPKLRKSSLRKHLPQLESMIAICKSERLRKELDERINSRKEKIASFYSSFAKTFLTLEMMPYLPSPELLFDIKLFEDYIDDPKEVVVDLIAGTAQKEILRFIVEFFSHKKRQLLELLLETDLLPEDVTEDTSPETFLGLALAAFECCGNAVFITWKEAGIHVCQEGGEMTQHGWGLPFLFRFSDAAYNALCKLSAILLVDPQSISANDLDTLNRRFVCKGCKFTRHALMQGLLSMTWRECLVHAVQLSKSPPQDQHVAEFDILTEDVTKSILAVEQPFPSPAEKNWCCRHCHIFSDPVKKAEAIAHARTAHSIKAPVSGKDFAYCATEHSPIRPRVFIGLDENSNHRCLRCPASKSLRLWGKEPALLRHLLDR</sequence>
<organism evidence="1 2">
    <name type="scientific">Pholiota conissans</name>
    <dbReference type="NCBI Taxonomy" id="109636"/>
    <lineage>
        <taxon>Eukaryota</taxon>
        <taxon>Fungi</taxon>
        <taxon>Dikarya</taxon>
        <taxon>Basidiomycota</taxon>
        <taxon>Agaricomycotina</taxon>
        <taxon>Agaricomycetes</taxon>
        <taxon>Agaricomycetidae</taxon>
        <taxon>Agaricales</taxon>
        <taxon>Agaricineae</taxon>
        <taxon>Strophariaceae</taxon>
        <taxon>Pholiota</taxon>
    </lineage>
</organism>
<protein>
    <submittedName>
        <fullName evidence="1">Uncharacterized protein</fullName>
    </submittedName>
</protein>
<reference evidence="1" key="1">
    <citation type="submission" date="2020-11" db="EMBL/GenBank/DDBJ databases">
        <authorList>
            <consortium name="DOE Joint Genome Institute"/>
            <person name="Ahrendt S."/>
            <person name="Riley R."/>
            <person name="Andreopoulos W."/>
            <person name="Labutti K."/>
            <person name="Pangilinan J."/>
            <person name="Ruiz-Duenas F.J."/>
            <person name="Barrasa J.M."/>
            <person name="Sanchez-Garcia M."/>
            <person name="Camarero S."/>
            <person name="Miyauchi S."/>
            <person name="Serrano A."/>
            <person name="Linde D."/>
            <person name="Babiker R."/>
            <person name="Drula E."/>
            <person name="Ayuso-Fernandez I."/>
            <person name="Pacheco R."/>
            <person name="Padilla G."/>
            <person name="Ferreira P."/>
            <person name="Barriuso J."/>
            <person name="Kellner H."/>
            <person name="Castanera R."/>
            <person name="Alfaro M."/>
            <person name="Ramirez L."/>
            <person name="Pisabarro A.G."/>
            <person name="Kuo A."/>
            <person name="Tritt A."/>
            <person name="Lipzen A."/>
            <person name="He G."/>
            <person name="Yan M."/>
            <person name="Ng V."/>
            <person name="Cullen D."/>
            <person name="Martin F."/>
            <person name="Rosso M.-N."/>
            <person name="Henrissat B."/>
            <person name="Hibbett D."/>
            <person name="Martinez A.T."/>
            <person name="Grigoriev I.V."/>
        </authorList>
    </citation>
    <scope>NUCLEOTIDE SEQUENCE</scope>
    <source>
        <strain evidence="1">CIRM-BRFM 674</strain>
    </source>
</reference>
<name>A0A9P6D515_9AGAR</name>
<gene>
    <name evidence="1" type="ORF">BDN70DRAFT_293077</name>
</gene>
<dbReference type="EMBL" id="MU155152">
    <property type="protein sequence ID" value="KAF9483610.1"/>
    <property type="molecule type" value="Genomic_DNA"/>
</dbReference>
<comment type="caution">
    <text evidence="1">The sequence shown here is derived from an EMBL/GenBank/DDBJ whole genome shotgun (WGS) entry which is preliminary data.</text>
</comment>
<evidence type="ECO:0000313" key="2">
    <source>
        <dbReference type="Proteomes" id="UP000807469"/>
    </source>
</evidence>
<evidence type="ECO:0000313" key="1">
    <source>
        <dbReference type="EMBL" id="KAF9483610.1"/>
    </source>
</evidence>
<dbReference type="AlphaFoldDB" id="A0A9P6D515"/>
<keyword evidence="2" id="KW-1185">Reference proteome</keyword>
<dbReference type="OrthoDB" id="2823912at2759"/>